<protein>
    <submittedName>
        <fullName evidence="5">Flavodoxin family protein</fullName>
    </submittedName>
</protein>
<dbReference type="PANTHER" id="PTHR43278">
    <property type="entry name" value="NAD(P)H-DEPENDENT FMN-CONTAINING OXIDOREDUCTASE YWQN-RELATED"/>
    <property type="match status" value="1"/>
</dbReference>
<dbReference type="SUPFAM" id="SSF52218">
    <property type="entry name" value="Flavoproteins"/>
    <property type="match status" value="1"/>
</dbReference>
<dbReference type="AlphaFoldDB" id="A0A6N6NLI5"/>
<evidence type="ECO:0000259" key="4">
    <source>
        <dbReference type="Pfam" id="PF03358"/>
    </source>
</evidence>
<dbReference type="InterPro" id="IPR029039">
    <property type="entry name" value="Flavoprotein-like_sf"/>
</dbReference>
<dbReference type="RefSeq" id="WP_158050453.1">
    <property type="nucleotide sequence ID" value="NZ_WAJR01000044.1"/>
</dbReference>
<reference evidence="5 6" key="1">
    <citation type="submission" date="2019-09" db="EMBL/GenBank/DDBJ databases">
        <title>Whole genome shotgun sequencing (WGS) of Ellagibacter isourolithinifaciens DSM 104140(T) and Adlercreutzia muris DSM 29508(T).</title>
        <authorList>
            <person name="Stoll D.A."/>
            <person name="Danylec N."/>
            <person name="Huch M."/>
        </authorList>
    </citation>
    <scope>NUCLEOTIDE SEQUENCE [LARGE SCALE GENOMIC DNA]</scope>
    <source>
        <strain evidence="5 6">DSM 104140</strain>
    </source>
</reference>
<keyword evidence="1" id="KW-0285">Flavoprotein</keyword>
<feature type="domain" description="NADPH-dependent FMN reductase-like" evidence="4">
    <location>
        <begin position="16"/>
        <end position="153"/>
    </location>
</feature>
<proteinExistence type="predicted"/>
<keyword evidence="6" id="KW-1185">Reference proteome</keyword>
<name>A0A6N6NLI5_9ACTN</name>
<evidence type="ECO:0000256" key="3">
    <source>
        <dbReference type="SAM" id="MobiDB-lite"/>
    </source>
</evidence>
<dbReference type="GO" id="GO:0016491">
    <property type="term" value="F:oxidoreductase activity"/>
    <property type="evidence" value="ECO:0007669"/>
    <property type="project" value="InterPro"/>
</dbReference>
<feature type="compositionally biased region" description="Gly residues" evidence="3">
    <location>
        <begin position="297"/>
        <end position="317"/>
    </location>
</feature>
<feature type="region of interest" description="Disordered" evidence="3">
    <location>
        <begin position="233"/>
        <end position="337"/>
    </location>
</feature>
<dbReference type="GeneID" id="98658824"/>
<sequence length="337" mass="35147">MRTDIAALGREILNRLIIVGSPRTNGRSAHLANMLFETCIEECPDDELALAPVSTLSVAGCTGCDACRDNIAKLAELGEEALDDDFAPCVIDDDMQEIYEFIDAADEITVVSPVYFAGPPSQLKALLDRLQPYYWTNARVEEKRPAVLHVVGEGGDPHGFSALVSIVRSALAVAGFRLETVFDWVGKIDENGEITAEAEVRSIEDLFAAADSAMAPAQGAEGDGAAIIEFPQMEEPSSSSEEDSPEPGLSRGPRGGVRTKLSLDDAGDTKAPHAKSASRQGGGKKPAGAYGKPKGSHAGGGSRKAGGAQGKRGGQQGGARAKGAAKKGNSKKGNSRG</sequence>
<evidence type="ECO:0000313" key="6">
    <source>
        <dbReference type="Proteomes" id="UP000468668"/>
    </source>
</evidence>
<feature type="compositionally biased region" description="Basic residues" evidence="3">
    <location>
        <begin position="323"/>
        <end position="337"/>
    </location>
</feature>
<dbReference type="Proteomes" id="UP000468668">
    <property type="component" value="Unassembled WGS sequence"/>
</dbReference>
<dbReference type="Pfam" id="PF03358">
    <property type="entry name" value="FMN_red"/>
    <property type="match status" value="1"/>
</dbReference>
<keyword evidence="2" id="KW-0288">FMN</keyword>
<dbReference type="Gene3D" id="3.40.50.360">
    <property type="match status" value="1"/>
</dbReference>
<evidence type="ECO:0000313" key="5">
    <source>
        <dbReference type="EMBL" id="KAB1635659.1"/>
    </source>
</evidence>
<gene>
    <name evidence="5" type="ORF">F8C90_10445</name>
</gene>
<comment type="caution">
    <text evidence="5">The sequence shown here is derived from an EMBL/GenBank/DDBJ whole genome shotgun (WGS) entry which is preliminary data.</text>
</comment>
<dbReference type="InterPro" id="IPR005025">
    <property type="entry name" value="FMN_Rdtase-like_dom"/>
</dbReference>
<evidence type="ECO:0000256" key="2">
    <source>
        <dbReference type="ARBA" id="ARBA00022643"/>
    </source>
</evidence>
<dbReference type="EMBL" id="WAJR01000044">
    <property type="protein sequence ID" value="KAB1635659.1"/>
    <property type="molecule type" value="Genomic_DNA"/>
</dbReference>
<dbReference type="OrthoDB" id="9805976at2"/>
<evidence type="ECO:0000256" key="1">
    <source>
        <dbReference type="ARBA" id="ARBA00022630"/>
    </source>
</evidence>
<feature type="compositionally biased region" description="Basic and acidic residues" evidence="3">
    <location>
        <begin position="261"/>
        <end position="271"/>
    </location>
</feature>
<accession>A0A6N6NLI5</accession>
<dbReference type="InterPro" id="IPR051796">
    <property type="entry name" value="ISF_SsuE-like"/>
</dbReference>
<organism evidence="5 6">
    <name type="scientific">Ellagibacter isourolithinifaciens</name>
    <dbReference type="NCBI Taxonomy" id="2137581"/>
    <lineage>
        <taxon>Bacteria</taxon>
        <taxon>Bacillati</taxon>
        <taxon>Actinomycetota</taxon>
        <taxon>Coriobacteriia</taxon>
        <taxon>Eggerthellales</taxon>
        <taxon>Eggerthellaceae</taxon>
        <taxon>Ellagibacter</taxon>
    </lineage>
</organism>
<dbReference type="PANTHER" id="PTHR43278:SF1">
    <property type="entry name" value="IRON-SULFUR FLAVOPROTEIN MJ1083"/>
    <property type="match status" value="1"/>
</dbReference>